<organism evidence="1 2">
    <name type="scientific">Dissostichus eleginoides</name>
    <name type="common">Patagonian toothfish</name>
    <name type="synonym">Dissostichus amissus</name>
    <dbReference type="NCBI Taxonomy" id="100907"/>
    <lineage>
        <taxon>Eukaryota</taxon>
        <taxon>Metazoa</taxon>
        <taxon>Chordata</taxon>
        <taxon>Craniata</taxon>
        <taxon>Vertebrata</taxon>
        <taxon>Euteleostomi</taxon>
        <taxon>Actinopterygii</taxon>
        <taxon>Neopterygii</taxon>
        <taxon>Teleostei</taxon>
        <taxon>Neoteleostei</taxon>
        <taxon>Acanthomorphata</taxon>
        <taxon>Eupercaria</taxon>
        <taxon>Perciformes</taxon>
        <taxon>Notothenioidei</taxon>
        <taxon>Nototheniidae</taxon>
        <taxon>Dissostichus</taxon>
    </lineage>
</organism>
<evidence type="ECO:0000313" key="1">
    <source>
        <dbReference type="EMBL" id="KAK1877080.1"/>
    </source>
</evidence>
<dbReference type="AlphaFoldDB" id="A0AAD9B4J2"/>
<keyword evidence="2" id="KW-1185">Reference proteome</keyword>
<accession>A0AAD9B4J2</accession>
<sequence length="85" mass="9250">MGRSPLCGSKNSFPSAVNCARCGLDSRLGPCMLHGVLRSHTSPPHYRPDCCCSSAHTLKLYALLQYCFIVSIGRSEELVHGDRLA</sequence>
<protein>
    <submittedName>
        <fullName evidence="1">N-alpha-acetyltransferase 35 NatC auxiliary subunit</fullName>
    </submittedName>
</protein>
<evidence type="ECO:0000313" key="2">
    <source>
        <dbReference type="Proteomes" id="UP001228049"/>
    </source>
</evidence>
<proteinExistence type="predicted"/>
<reference evidence="1" key="1">
    <citation type="submission" date="2023-04" db="EMBL/GenBank/DDBJ databases">
        <title>Chromosome-level genome of Chaenocephalus aceratus.</title>
        <authorList>
            <person name="Park H."/>
        </authorList>
    </citation>
    <scope>NUCLEOTIDE SEQUENCE</scope>
    <source>
        <strain evidence="1">DE</strain>
        <tissue evidence="1">Muscle</tissue>
    </source>
</reference>
<dbReference type="Proteomes" id="UP001228049">
    <property type="component" value="Unassembled WGS sequence"/>
</dbReference>
<name>A0AAD9B4J2_DISEL</name>
<comment type="caution">
    <text evidence="1">The sequence shown here is derived from an EMBL/GenBank/DDBJ whole genome shotgun (WGS) entry which is preliminary data.</text>
</comment>
<gene>
    <name evidence="1" type="ORF">KUDE01_002397</name>
</gene>
<dbReference type="EMBL" id="JASDAP010000027">
    <property type="protein sequence ID" value="KAK1877080.1"/>
    <property type="molecule type" value="Genomic_DNA"/>
</dbReference>